<organism evidence="2 3">
    <name type="scientific">Thalassiosira oceanica</name>
    <name type="common">Marine diatom</name>
    <dbReference type="NCBI Taxonomy" id="159749"/>
    <lineage>
        <taxon>Eukaryota</taxon>
        <taxon>Sar</taxon>
        <taxon>Stramenopiles</taxon>
        <taxon>Ochrophyta</taxon>
        <taxon>Bacillariophyta</taxon>
        <taxon>Coscinodiscophyceae</taxon>
        <taxon>Thalassiosirophycidae</taxon>
        <taxon>Thalassiosirales</taxon>
        <taxon>Thalassiosiraceae</taxon>
        <taxon>Thalassiosira</taxon>
    </lineage>
</organism>
<sequence>MGFNIISRDESNAVLAQGKLDKRIRDLLGSDLVEEWIRDPLKKIWEEYRVRMGQERANEAVKERHFQEEVPTADKYIDSLGRTNACSSAVLAREGTYAQLMHMIAQDKQHDGVLMYKKHSAVASLLPKATGYALAHFVIKMVSKLAKLMQLCPWYSFKLADPANPTDEELIRGQIINLKHILQLQFSATLFVLEKRGGSKSLRLLDNGEMLRDGLTYVAALYATTKLQPDATLDDLTLTYPDEVSKNRRNELVADKKKSAASGDGAVVVTVPAIRQIDGEVTFDGSDLKKKASGLDWLGSVWVGDNAKIITMYNSLMSGEKLTEKKGCATLTKYDETVHRKFRGVVSLKSYNHALKPKKKHICTFQGCGKELSSSSNLTRHQEICKYNPLNQKKAAANVCKEAAAKKAPAKKAPAKKAPAKKAPAKKAPCDEKPRARKVSESPEPKTKRSRRSTTKKIRYHSDADNEDWSDWSNNENVGCSDSEDEY</sequence>
<feature type="region of interest" description="Disordered" evidence="1">
    <location>
        <begin position="405"/>
        <end position="487"/>
    </location>
</feature>
<feature type="compositionally biased region" description="Polar residues" evidence="1">
    <location>
        <begin position="471"/>
        <end position="480"/>
    </location>
</feature>
<feature type="compositionally biased region" description="Basic residues" evidence="1">
    <location>
        <begin position="408"/>
        <end position="425"/>
    </location>
</feature>
<dbReference type="EMBL" id="AGNL01044345">
    <property type="protein sequence ID" value="EJK49904.1"/>
    <property type="molecule type" value="Genomic_DNA"/>
</dbReference>
<evidence type="ECO:0000313" key="3">
    <source>
        <dbReference type="Proteomes" id="UP000266841"/>
    </source>
</evidence>
<feature type="compositionally biased region" description="Basic and acidic residues" evidence="1">
    <location>
        <begin position="428"/>
        <end position="447"/>
    </location>
</feature>
<dbReference type="AlphaFoldDB" id="K0RC94"/>
<reference evidence="2 3" key="1">
    <citation type="journal article" date="2012" name="Genome Biol.">
        <title>Genome and low-iron response of an oceanic diatom adapted to chronic iron limitation.</title>
        <authorList>
            <person name="Lommer M."/>
            <person name="Specht M."/>
            <person name="Roy A.S."/>
            <person name="Kraemer L."/>
            <person name="Andreson R."/>
            <person name="Gutowska M.A."/>
            <person name="Wolf J."/>
            <person name="Bergner S.V."/>
            <person name="Schilhabel M.B."/>
            <person name="Klostermeier U.C."/>
            <person name="Beiko R.G."/>
            <person name="Rosenstiel P."/>
            <person name="Hippler M."/>
            <person name="Laroche J."/>
        </authorList>
    </citation>
    <scope>NUCLEOTIDE SEQUENCE [LARGE SCALE GENOMIC DNA]</scope>
    <source>
        <strain evidence="2 3">CCMP1005</strain>
    </source>
</reference>
<name>K0RC94_THAOC</name>
<feature type="compositionally biased region" description="Basic residues" evidence="1">
    <location>
        <begin position="448"/>
        <end position="459"/>
    </location>
</feature>
<evidence type="ECO:0000256" key="1">
    <source>
        <dbReference type="SAM" id="MobiDB-lite"/>
    </source>
</evidence>
<dbReference type="Proteomes" id="UP000266841">
    <property type="component" value="Unassembled WGS sequence"/>
</dbReference>
<comment type="caution">
    <text evidence="2">The sequence shown here is derived from an EMBL/GenBank/DDBJ whole genome shotgun (WGS) entry which is preliminary data.</text>
</comment>
<gene>
    <name evidence="2" type="ORF">THAOC_31170</name>
</gene>
<dbReference type="Gene3D" id="3.30.160.60">
    <property type="entry name" value="Classic Zinc Finger"/>
    <property type="match status" value="1"/>
</dbReference>
<proteinExistence type="predicted"/>
<protein>
    <recommendedName>
        <fullName evidence="4">C2H2-type domain-containing protein</fullName>
    </recommendedName>
</protein>
<keyword evidence="3" id="KW-1185">Reference proteome</keyword>
<evidence type="ECO:0000313" key="2">
    <source>
        <dbReference type="EMBL" id="EJK49904.1"/>
    </source>
</evidence>
<evidence type="ECO:0008006" key="4">
    <source>
        <dbReference type="Google" id="ProtNLM"/>
    </source>
</evidence>
<accession>K0RC94</accession>